<evidence type="ECO:0000313" key="2">
    <source>
        <dbReference type="EMBL" id="UNM16435.1"/>
    </source>
</evidence>
<sequence>MRPGKQPRRAPGATPSLPADPALPPTTGWLLRGKDGRLTAYAPGDEGILRWTETRPGGPEWDGPTFFPVPDLLPHLALAQGTDGYVHLAGTLRRRSANGESATEMTTTMQYQSGRPMRQWHSMGTPYPTDRERAARIGSPSSLVDPRGALHVFIRNAEGGVTHRPQSLNGRWGSWADLKGSDVRGVPAVATTDAGLTEVLAVTDTSVLRWVHDALGAPFERADDIETAVVPGSVSSERTGRGRLTHFWREAATGTVQAWREGMDEPAALGGTGGWGPLALLRTPVDGQDCTIMAQRGPDGRPALAAYPTEDESAGAEWTSSGEPCVGVPALAIDGNGRVVLTALGADGTLRVTRQKAESGLAMEPWTTV</sequence>
<dbReference type="SUPFAM" id="SSF89372">
    <property type="entry name" value="Fucose-specific lectin"/>
    <property type="match status" value="1"/>
</dbReference>
<reference evidence="2 3" key="1">
    <citation type="submission" date="2021-03" db="EMBL/GenBank/DDBJ databases">
        <title>Complete genome of Streptomyces formicae strain 1H-GS9 (DSM 100524).</title>
        <authorList>
            <person name="Atanasov K.E."/>
            <person name="Altabella T."/>
            <person name="Ferrer A."/>
        </authorList>
    </citation>
    <scope>NUCLEOTIDE SEQUENCE [LARGE SCALE GENOMIC DNA]</scope>
    <source>
        <strain evidence="2 3">1H-GS9</strain>
    </source>
</reference>
<organism evidence="2 3">
    <name type="scientific">Streptomyces formicae</name>
    <dbReference type="NCBI Taxonomy" id="1616117"/>
    <lineage>
        <taxon>Bacteria</taxon>
        <taxon>Bacillati</taxon>
        <taxon>Actinomycetota</taxon>
        <taxon>Actinomycetes</taxon>
        <taxon>Kitasatosporales</taxon>
        <taxon>Streptomycetaceae</taxon>
        <taxon>Streptomyces</taxon>
    </lineage>
</organism>
<accession>A0ABY3WWE4</accession>
<evidence type="ECO:0000313" key="3">
    <source>
        <dbReference type="Proteomes" id="UP000828924"/>
    </source>
</evidence>
<gene>
    <name evidence="2" type="ORF">J4032_10450</name>
</gene>
<evidence type="ECO:0000256" key="1">
    <source>
        <dbReference type="SAM" id="MobiDB-lite"/>
    </source>
</evidence>
<dbReference type="Proteomes" id="UP000828924">
    <property type="component" value="Chromosome"/>
</dbReference>
<dbReference type="EMBL" id="CP071872">
    <property type="protein sequence ID" value="UNM16435.1"/>
    <property type="molecule type" value="Genomic_DNA"/>
</dbReference>
<name>A0ABY3WWE4_9ACTN</name>
<feature type="region of interest" description="Disordered" evidence="1">
    <location>
        <begin position="1"/>
        <end position="31"/>
    </location>
</feature>
<protein>
    <submittedName>
        <fullName evidence="2">Uncharacterized protein</fullName>
    </submittedName>
</protein>
<keyword evidence="3" id="KW-1185">Reference proteome</keyword>
<proteinExistence type="predicted"/>